<name>A0A4Y2WXJ6_ARAVE</name>
<dbReference type="Proteomes" id="UP000499080">
    <property type="component" value="Unassembled WGS sequence"/>
</dbReference>
<sequence>MDREDPSVRKRRLARQRFVRWWARQSQETLNRRHAADNECHRRRREGETQEERQKRHAIFSEYRKRIHFVSVDSSVLFFPLYFLSTLAIYMRFSSTAFVSKSATIKSEILLAS</sequence>
<reference evidence="3 4" key="1">
    <citation type="journal article" date="2019" name="Sci. Rep.">
        <title>Orb-weaving spider Araneus ventricosus genome elucidates the spidroin gene catalogue.</title>
        <authorList>
            <person name="Kono N."/>
            <person name="Nakamura H."/>
            <person name="Ohtoshi R."/>
            <person name="Moran D.A.P."/>
            <person name="Shinohara A."/>
            <person name="Yoshida Y."/>
            <person name="Fujiwara M."/>
            <person name="Mori M."/>
            <person name="Tomita M."/>
            <person name="Arakawa K."/>
        </authorList>
    </citation>
    <scope>NUCLEOTIDE SEQUENCE [LARGE SCALE GENOMIC DNA]</scope>
</reference>
<dbReference type="EMBL" id="BGPR01065930">
    <property type="protein sequence ID" value="GBO40652.1"/>
    <property type="molecule type" value="Genomic_DNA"/>
</dbReference>
<keyword evidence="2" id="KW-1133">Transmembrane helix</keyword>
<feature type="compositionally biased region" description="Basic and acidic residues" evidence="1">
    <location>
        <begin position="30"/>
        <end position="54"/>
    </location>
</feature>
<organism evidence="3 4">
    <name type="scientific">Araneus ventricosus</name>
    <name type="common">Orbweaver spider</name>
    <name type="synonym">Epeira ventricosa</name>
    <dbReference type="NCBI Taxonomy" id="182803"/>
    <lineage>
        <taxon>Eukaryota</taxon>
        <taxon>Metazoa</taxon>
        <taxon>Ecdysozoa</taxon>
        <taxon>Arthropoda</taxon>
        <taxon>Chelicerata</taxon>
        <taxon>Arachnida</taxon>
        <taxon>Araneae</taxon>
        <taxon>Araneomorphae</taxon>
        <taxon>Entelegynae</taxon>
        <taxon>Araneoidea</taxon>
        <taxon>Araneidae</taxon>
        <taxon>Araneus</taxon>
    </lineage>
</organism>
<evidence type="ECO:0008006" key="5">
    <source>
        <dbReference type="Google" id="ProtNLM"/>
    </source>
</evidence>
<evidence type="ECO:0000256" key="1">
    <source>
        <dbReference type="SAM" id="MobiDB-lite"/>
    </source>
</evidence>
<protein>
    <recommendedName>
        <fullName evidence="5">Transmembrane protein</fullName>
    </recommendedName>
</protein>
<feature type="transmembrane region" description="Helical" evidence="2">
    <location>
        <begin position="69"/>
        <end position="91"/>
    </location>
</feature>
<dbReference type="AlphaFoldDB" id="A0A4Y2WXJ6"/>
<evidence type="ECO:0000313" key="4">
    <source>
        <dbReference type="Proteomes" id="UP000499080"/>
    </source>
</evidence>
<keyword evidence="2" id="KW-0472">Membrane</keyword>
<evidence type="ECO:0000256" key="2">
    <source>
        <dbReference type="SAM" id="Phobius"/>
    </source>
</evidence>
<accession>A0A4Y2WXJ6</accession>
<keyword evidence="2" id="KW-0812">Transmembrane</keyword>
<feature type="region of interest" description="Disordered" evidence="1">
    <location>
        <begin position="29"/>
        <end position="54"/>
    </location>
</feature>
<evidence type="ECO:0000313" key="3">
    <source>
        <dbReference type="EMBL" id="GBO40652.1"/>
    </source>
</evidence>
<comment type="caution">
    <text evidence="3">The sequence shown here is derived from an EMBL/GenBank/DDBJ whole genome shotgun (WGS) entry which is preliminary data.</text>
</comment>
<proteinExistence type="predicted"/>
<keyword evidence="4" id="KW-1185">Reference proteome</keyword>
<gene>
    <name evidence="3" type="ORF">AVEN_151151_1</name>
</gene>